<proteinExistence type="predicted"/>
<name>X1P1L8_9ZZZZ</name>
<dbReference type="AlphaFoldDB" id="X1P1L8"/>
<protein>
    <submittedName>
        <fullName evidence="1">Uncharacterized protein</fullName>
    </submittedName>
</protein>
<gene>
    <name evidence="1" type="ORF">S06H3_47137</name>
</gene>
<accession>X1P1L8</accession>
<organism evidence="1">
    <name type="scientific">marine sediment metagenome</name>
    <dbReference type="NCBI Taxonomy" id="412755"/>
    <lineage>
        <taxon>unclassified sequences</taxon>
        <taxon>metagenomes</taxon>
        <taxon>ecological metagenomes</taxon>
    </lineage>
</organism>
<reference evidence="1" key="1">
    <citation type="journal article" date="2014" name="Front. Microbiol.">
        <title>High frequency of phylogenetically diverse reductive dehalogenase-homologous genes in deep subseafloor sedimentary metagenomes.</title>
        <authorList>
            <person name="Kawai M."/>
            <person name="Futagami T."/>
            <person name="Toyoda A."/>
            <person name="Takaki Y."/>
            <person name="Nishi S."/>
            <person name="Hori S."/>
            <person name="Arai W."/>
            <person name="Tsubouchi T."/>
            <person name="Morono Y."/>
            <person name="Uchiyama I."/>
            <person name="Ito T."/>
            <person name="Fujiyama A."/>
            <person name="Inagaki F."/>
            <person name="Takami H."/>
        </authorList>
    </citation>
    <scope>NUCLEOTIDE SEQUENCE</scope>
    <source>
        <strain evidence="1">Expedition CK06-06</strain>
    </source>
</reference>
<sequence>SRIDVGMQRVVFKAKDHRNPLADDWNYLFCGVMSHFTDVTETQIINGKKRTVLPFELCGASCTSNLIEECSWMWA</sequence>
<dbReference type="EMBL" id="BARV01029583">
    <property type="protein sequence ID" value="GAI32915.1"/>
    <property type="molecule type" value="Genomic_DNA"/>
</dbReference>
<comment type="caution">
    <text evidence="1">The sequence shown here is derived from an EMBL/GenBank/DDBJ whole genome shotgun (WGS) entry which is preliminary data.</text>
</comment>
<feature type="non-terminal residue" evidence="1">
    <location>
        <position position="1"/>
    </location>
</feature>
<evidence type="ECO:0000313" key="1">
    <source>
        <dbReference type="EMBL" id="GAI32915.1"/>
    </source>
</evidence>